<reference evidence="10" key="1">
    <citation type="journal article" date="2016" name="Insect Biochem. Mol. Biol.">
        <title>Multifaceted biological insights from a draft genome sequence of the tobacco hornworm moth, Manduca sexta.</title>
        <authorList>
            <person name="Kanost M.R."/>
            <person name="Arrese E.L."/>
            <person name="Cao X."/>
            <person name="Chen Y.R."/>
            <person name="Chellapilla S."/>
            <person name="Goldsmith M.R."/>
            <person name="Grosse-Wilde E."/>
            <person name="Heckel D.G."/>
            <person name="Herndon N."/>
            <person name="Jiang H."/>
            <person name="Papanicolaou A."/>
            <person name="Qu J."/>
            <person name="Soulages J.L."/>
            <person name="Vogel H."/>
            <person name="Walters J."/>
            <person name="Waterhouse R.M."/>
            <person name="Ahn S.J."/>
            <person name="Almeida F.C."/>
            <person name="An C."/>
            <person name="Aqrawi P."/>
            <person name="Bretschneider A."/>
            <person name="Bryant W.B."/>
            <person name="Bucks S."/>
            <person name="Chao H."/>
            <person name="Chevignon G."/>
            <person name="Christen J.M."/>
            <person name="Clarke D.F."/>
            <person name="Dittmer N.T."/>
            <person name="Ferguson L.C.F."/>
            <person name="Garavelou S."/>
            <person name="Gordon K.H.J."/>
            <person name="Gunaratna R.T."/>
            <person name="Han Y."/>
            <person name="Hauser F."/>
            <person name="He Y."/>
            <person name="Heidel-Fischer H."/>
            <person name="Hirsh A."/>
            <person name="Hu Y."/>
            <person name="Jiang H."/>
            <person name="Kalra D."/>
            <person name="Klinner C."/>
            <person name="Konig C."/>
            <person name="Kovar C."/>
            <person name="Kroll A.R."/>
            <person name="Kuwar S.S."/>
            <person name="Lee S.L."/>
            <person name="Lehman R."/>
            <person name="Li K."/>
            <person name="Li Z."/>
            <person name="Liang H."/>
            <person name="Lovelace S."/>
            <person name="Lu Z."/>
            <person name="Mansfield J.H."/>
            <person name="McCulloch K.J."/>
            <person name="Mathew T."/>
            <person name="Morton B."/>
            <person name="Muzny D.M."/>
            <person name="Neunemann D."/>
            <person name="Ongeri F."/>
            <person name="Pauchet Y."/>
            <person name="Pu L.L."/>
            <person name="Pyrousis I."/>
            <person name="Rao X.J."/>
            <person name="Redding A."/>
            <person name="Roesel C."/>
            <person name="Sanchez-Gracia A."/>
            <person name="Schaack S."/>
            <person name="Shukla A."/>
            <person name="Tetreau G."/>
            <person name="Wang Y."/>
            <person name="Xiong G.H."/>
            <person name="Traut W."/>
            <person name="Walsh T.K."/>
            <person name="Worley K.C."/>
            <person name="Wu D."/>
            <person name="Wu W."/>
            <person name="Wu Y.Q."/>
            <person name="Zhang X."/>
            <person name="Zou Z."/>
            <person name="Zucker H."/>
            <person name="Briscoe A.D."/>
            <person name="Burmester T."/>
            <person name="Clem R.J."/>
            <person name="Feyereisen R."/>
            <person name="Grimmelikhuijzen C.J.P."/>
            <person name="Hamodrakas S.J."/>
            <person name="Hansson B.S."/>
            <person name="Huguet E."/>
            <person name="Jermiin L.S."/>
            <person name="Lan Q."/>
            <person name="Lehman H.K."/>
            <person name="Lorenzen M."/>
            <person name="Merzendorfer H."/>
            <person name="Michalopoulos I."/>
            <person name="Morton D.B."/>
            <person name="Muthukrishnan S."/>
            <person name="Oakeshott J.G."/>
            <person name="Palmer W."/>
            <person name="Park Y."/>
            <person name="Passarelli A.L."/>
            <person name="Rozas J."/>
            <person name="Schwartz L.M."/>
            <person name="Smith W."/>
            <person name="Southgate A."/>
            <person name="Vilcinskas A."/>
            <person name="Vogt R."/>
            <person name="Wang P."/>
            <person name="Werren J."/>
            <person name="Yu X.Q."/>
            <person name="Zhou J.J."/>
            <person name="Brown S.J."/>
            <person name="Scherer S.E."/>
            <person name="Richards S."/>
            <person name="Blissard G.W."/>
        </authorList>
    </citation>
    <scope>NUCLEOTIDE SEQUENCE</scope>
</reference>
<dbReference type="InterPro" id="IPR001128">
    <property type="entry name" value="Cyt_P450"/>
</dbReference>
<evidence type="ECO:0000256" key="6">
    <source>
        <dbReference type="ARBA" id="ARBA00023004"/>
    </source>
</evidence>
<name>A0A921ZLV9_MANSE</name>
<feature type="binding site" description="axial binding residue" evidence="8">
    <location>
        <position position="460"/>
    </location>
    <ligand>
        <name>heme</name>
        <dbReference type="ChEBI" id="CHEBI:30413"/>
    </ligand>
    <ligandPart>
        <name>Fe</name>
        <dbReference type="ChEBI" id="CHEBI:18248"/>
    </ligandPart>
</feature>
<keyword evidence="3 8" id="KW-0349">Heme</keyword>
<dbReference type="GO" id="GO:0020037">
    <property type="term" value="F:heme binding"/>
    <property type="evidence" value="ECO:0007669"/>
    <property type="project" value="InterPro"/>
</dbReference>
<dbReference type="PRINTS" id="PR00385">
    <property type="entry name" value="P450"/>
</dbReference>
<gene>
    <name evidence="10" type="ORF">O3G_MSEX011959</name>
</gene>
<dbReference type="InterPro" id="IPR002401">
    <property type="entry name" value="Cyt_P450_E_grp-I"/>
</dbReference>
<keyword evidence="11" id="KW-1185">Reference proteome</keyword>
<keyword evidence="7 9" id="KW-0503">Monooxygenase</keyword>
<evidence type="ECO:0000256" key="7">
    <source>
        <dbReference type="ARBA" id="ARBA00023033"/>
    </source>
</evidence>
<dbReference type="InterPro" id="IPR050479">
    <property type="entry name" value="CYP11_CYP27_families"/>
</dbReference>
<reference evidence="10" key="2">
    <citation type="submission" date="2020-12" db="EMBL/GenBank/DDBJ databases">
        <authorList>
            <person name="Kanost M."/>
        </authorList>
    </citation>
    <scope>NUCLEOTIDE SEQUENCE</scope>
</reference>
<dbReference type="PANTHER" id="PTHR24279:SF120">
    <property type="entry name" value="CYTOCHROME P450"/>
    <property type="match status" value="1"/>
</dbReference>
<comment type="cofactor">
    <cofactor evidence="1 8">
        <name>heme</name>
        <dbReference type="ChEBI" id="CHEBI:30413"/>
    </cofactor>
</comment>
<dbReference type="Pfam" id="PF00067">
    <property type="entry name" value="p450"/>
    <property type="match status" value="1"/>
</dbReference>
<evidence type="ECO:0000313" key="11">
    <source>
        <dbReference type="Proteomes" id="UP000791440"/>
    </source>
</evidence>
<dbReference type="SUPFAM" id="SSF48264">
    <property type="entry name" value="Cytochrome P450"/>
    <property type="match status" value="1"/>
</dbReference>
<sequence length="511" mass="58772">MYLNKVRICSSRLAAAPTHFVRSITVNSTAVEVEEGTAQLKSWREIPGPSSLPLLGSLQHFIPGGMFHNLNGIDFTHKLYQNYGPIVKVDGMIGMNMLIFLFDAESVSQILRSENWMPIRSGFPSLEYYRKYYKKSKDHEQKPTGLVTEHLQPWREFRSAVNPVMLQPKIIKLYTTAIDQVAQDMVARIRSLRDENNMLRGNFGVEMNLWALESIAVVALGTRLNCFDPTLSEDSPAKRLIQCVHDFFTIAEDLDFKPSIWKYITTPKFKKAMKLYEDHENLSKHFIQQAMEELKTNKGKSSNEKGVLEKLMDINEQFAYIMASDLLFGGVDTAANTMTATLYLLATHPEKQQKLREELLSKSEKKPYLKACIKESMRVMPVVSGNTRRTTKEYNILGYHIPKDMEIVFSHQEMSLMEQYYPRPKEYIPERWVADKDDPLYHGNAHPFAHSPFGFGVRMCIGRRIAELEVETFLARVVENFNVEWFGPPPKVVQTALNYVKGPFNFVFKDI</sequence>
<keyword evidence="6 8" id="KW-0408">Iron</keyword>
<evidence type="ECO:0000256" key="5">
    <source>
        <dbReference type="ARBA" id="ARBA00023002"/>
    </source>
</evidence>
<dbReference type="CDD" id="cd11054">
    <property type="entry name" value="CYP24A1-like"/>
    <property type="match status" value="1"/>
</dbReference>
<dbReference type="InterPro" id="IPR036396">
    <property type="entry name" value="Cyt_P450_sf"/>
</dbReference>
<keyword evidence="5 9" id="KW-0560">Oxidoreductase</keyword>
<evidence type="ECO:0000256" key="2">
    <source>
        <dbReference type="ARBA" id="ARBA00010617"/>
    </source>
</evidence>
<evidence type="ECO:0000256" key="9">
    <source>
        <dbReference type="RuleBase" id="RU000461"/>
    </source>
</evidence>
<evidence type="ECO:0000256" key="1">
    <source>
        <dbReference type="ARBA" id="ARBA00001971"/>
    </source>
</evidence>
<keyword evidence="4 8" id="KW-0479">Metal-binding</keyword>
<comment type="caution">
    <text evidence="10">The sequence shown here is derived from an EMBL/GenBank/DDBJ whole genome shotgun (WGS) entry which is preliminary data.</text>
</comment>
<evidence type="ECO:0000256" key="8">
    <source>
        <dbReference type="PIRSR" id="PIRSR602401-1"/>
    </source>
</evidence>
<evidence type="ECO:0008006" key="12">
    <source>
        <dbReference type="Google" id="ProtNLM"/>
    </source>
</evidence>
<evidence type="ECO:0000313" key="10">
    <source>
        <dbReference type="EMBL" id="KAG6460393.1"/>
    </source>
</evidence>
<accession>A0A921ZLV9</accession>
<dbReference type="Proteomes" id="UP000791440">
    <property type="component" value="Unassembled WGS sequence"/>
</dbReference>
<comment type="similarity">
    <text evidence="2 9">Belongs to the cytochrome P450 family.</text>
</comment>
<evidence type="ECO:0000256" key="3">
    <source>
        <dbReference type="ARBA" id="ARBA00022617"/>
    </source>
</evidence>
<dbReference type="AlphaFoldDB" id="A0A921ZLV9"/>
<dbReference type="FunFam" id="1.10.630.10:FF:000006">
    <property type="entry name" value="Cytochrome P450 302a1, mitochondrial"/>
    <property type="match status" value="1"/>
</dbReference>
<dbReference type="OrthoDB" id="3945418at2759"/>
<dbReference type="EMBL" id="JH668669">
    <property type="protein sequence ID" value="KAG6460393.1"/>
    <property type="molecule type" value="Genomic_DNA"/>
</dbReference>
<proteinExistence type="inferred from homology"/>
<dbReference type="PROSITE" id="PS00086">
    <property type="entry name" value="CYTOCHROME_P450"/>
    <property type="match status" value="1"/>
</dbReference>
<dbReference type="PANTHER" id="PTHR24279">
    <property type="entry name" value="CYTOCHROME P450"/>
    <property type="match status" value="1"/>
</dbReference>
<protein>
    <recommendedName>
        <fullName evidence="12">Cytochrome P450</fullName>
    </recommendedName>
</protein>
<dbReference type="GO" id="GO:0004497">
    <property type="term" value="F:monooxygenase activity"/>
    <property type="evidence" value="ECO:0007669"/>
    <property type="project" value="UniProtKB-KW"/>
</dbReference>
<dbReference type="GO" id="GO:0005506">
    <property type="term" value="F:iron ion binding"/>
    <property type="evidence" value="ECO:0007669"/>
    <property type="project" value="InterPro"/>
</dbReference>
<dbReference type="PRINTS" id="PR00463">
    <property type="entry name" value="EP450I"/>
</dbReference>
<dbReference type="Gene3D" id="1.10.630.10">
    <property type="entry name" value="Cytochrome P450"/>
    <property type="match status" value="1"/>
</dbReference>
<dbReference type="InterPro" id="IPR017972">
    <property type="entry name" value="Cyt_P450_CS"/>
</dbReference>
<organism evidence="10 11">
    <name type="scientific">Manduca sexta</name>
    <name type="common">Tobacco hawkmoth</name>
    <name type="synonym">Tobacco hornworm</name>
    <dbReference type="NCBI Taxonomy" id="7130"/>
    <lineage>
        <taxon>Eukaryota</taxon>
        <taxon>Metazoa</taxon>
        <taxon>Ecdysozoa</taxon>
        <taxon>Arthropoda</taxon>
        <taxon>Hexapoda</taxon>
        <taxon>Insecta</taxon>
        <taxon>Pterygota</taxon>
        <taxon>Neoptera</taxon>
        <taxon>Endopterygota</taxon>
        <taxon>Lepidoptera</taxon>
        <taxon>Glossata</taxon>
        <taxon>Ditrysia</taxon>
        <taxon>Bombycoidea</taxon>
        <taxon>Sphingidae</taxon>
        <taxon>Sphinginae</taxon>
        <taxon>Sphingini</taxon>
        <taxon>Manduca</taxon>
    </lineage>
</organism>
<dbReference type="GO" id="GO:0016705">
    <property type="term" value="F:oxidoreductase activity, acting on paired donors, with incorporation or reduction of molecular oxygen"/>
    <property type="evidence" value="ECO:0007669"/>
    <property type="project" value="InterPro"/>
</dbReference>
<evidence type="ECO:0000256" key="4">
    <source>
        <dbReference type="ARBA" id="ARBA00022723"/>
    </source>
</evidence>